<dbReference type="RefSeq" id="WP_018080988.1">
    <property type="nucleotide sequence ID" value="NZ_AQWM01000003.1"/>
</dbReference>
<keyword evidence="1" id="KW-0812">Transmembrane</keyword>
<evidence type="ECO:0000313" key="3">
    <source>
        <dbReference type="Proteomes" id="UP000017837"/>
    </source>
</evidence>
<dbReference type="STRING" id="1121022.GCA_000376105_01325"/>
<reference evidence="2 3" key="1">
    <citation type="journal article" date="2014" name="Nature">
        <title>Sequential evolution of bacterial morphology by co-option of a developmental regulator.</title>
        <authorList>
            <person name="Jiang C."/>
            <person name="Brown P.J."/>
            <person name="Ducret A."/>
            <person name="Brun Y.V."/>
        </authorList>
    </citation>
    <scope>NUCLEOTIDE SEQUENCE [LARGE SCALE GENOMIC DNA]</scope>
    <source>
        <strain evidence="2 3">DSM 16100</strain>
    </source>
</reference>
<evidence type="ECO:0008006" key="4">
    <source>
        <dbReference type="Google" id="ProtNLM"/>
    </source>
</evidence>
<accession>V4Q3E5</accession>
<sequence length="186" mass="19160">MTRIEFLDRLCKGLTGLPPATLKEIMADYEAHFKDAAAEGRSESEVAAALGDPERLARELKAEAGVKSWDEAKTPSNATAAIVGILGLGALDILILLPLLGGVVGTLIGIFAAAIGGFIAGGVVFAAGPFLGFPGGIFAALLGGFGVMLLSAAVGAITLALTIWMVNGVVWFARLHYRVLKPALES</sequence>
<dbReference type="PATRIC" id="fig|1121022.4.peg.1682"/>
<feature type="transmembrane region" description="Helical" evidence="1">
    <location>
        <begin position="137"/>
        <end position="166"/>
    </location>
</feature>
<proteinExistence type="predicted"/>
<name>V4Q3E5_9CAUL</name>
<comment type="caution">
    <text evidence="2">The sequence shown here is derived from an EMBL/GenBank/DDBJ whole genome shotgun (WGS) entry which is preliminary data.</text>
</comment>
<dbReference type="OrthoDB" id="9804829at2"/>
<protein>
    <recommendedName>
        <fullName evidence="4">DUF1700 domain-containing protein</fullName>
    </recommendedName>
</protein>
<feature type="transmembrane region" description="Helical" evidence="1">
    <location>
        <begin position="107"/>
        <end position="131"/>
    </location>
</feature>
<evidence type="ECO:0000313" key="2">
    <source>
        <dbReference type="EMBL" id="ESQ92380.1"/>
    </source>
</evidence>
<keyword evidence="1" id="KW-1133">Transmembrane helix</keyword>
<dbReference type="Proteomes" id="UP000017837">
    <property type="component" value="Unassembled WGS sequence"/>
</dbReference>
<feature type="transmembrane region" description="Helical" evidence="1">
    <location>
        <begin position="78"/>
        <end position="100"/>
    </location>
</feature>
<keyword evidence="1" id="KW-0472">Membrane</keyword>
<dbReference type="EMBL" id="AWGB01000013">
    <property type="protein sequence ID" value="ESQ92380.1"/>
    <property type="molecule type" value="Genomic_DNA"/>
</dbReference>
<keyword evidence="3" id="KW-1185">Reference proteome</keyword>
<dbReference type="AlphaFoldDB" id="V4Q3E5"/>
<dbReference type="Pfam" id="PF22564">
    <property type="entry name" value="HAAS"/>
    <property type="match status" value="1"/>
</dbReference>
<evidence type="ECO:0000256" key="1">
    <source>
        <dbReference type="SAM" id="Phobius"/>
    </source>
</evidence>
<dbReference type="eggNOG" id="COG4709">
    <property type="taxonomic scope" value="Bacteria"/>
</dbReference>
<organism evidence="2 3">
    <name type="scientific">Asticcacaulis benevestitus DSM 16100 = ATCC BAA-896</name>
    <dbReference type="NCBI Taxonomy" id="1121022"/>
    <lineage>
        <taxon>Bacteria</taxon>
        <taxon>Pseudomonadati</taxon>
        <taxon>Pseudomonadota</taxon>
        <taxon>Alphaproteobacteria</taxon>
        <taxon>Caulobacterales</taxon>
        <taxon>Caulobacteraceae</taxon>
        <taxon>Asticcacaulis</taxon>
    </lineage>
</organism>
<gene>
    <name evidence="2" type="ORF">ABENE_08365</name>
</gene>